<evidence type="ECO:0000256" key="2">
    <source>
        <dbReference type="ARBA" id="ARBA00004174"/>
    </source>
</evidence>
<accession>A0A210R790</accession>
<evidence type="ECO:0000256" key="1">
    <source>
        <dbReference type="ARBA" id="ARBA00001971"/>
    </source>
</evidence>
<reference evidence="16 17" key="1">
    <citation type="journal article" date="2017" name="Nat. Ecol. Evol.">
        <title>Scallop genome provides insights into evolution of bilaterian karyotype and development.</title>
        <authorList>
            <person name="Wang S."/>
            <person name="Zhang J."/>
            <person name="Jiao W."/>
            <person name="Li J."/>
            <person name="Xun X."/>
            <person name="Sun Y."/>
            <person name="Guo X."/>
            <person name="Huan P."/>
            <person name="Dong B."/>
            <person name="Zhang L."/>
            <person name="Hu X."/>
            <person name="Sun X."/>
            <person name="Wang J."/>
            <person name="Zhao C."/>
            <person name="Wang Y."/>
            <person name="Wang D."/>
            <person name="Huang X."/>
            <person name="Wang R."/>
            <person name="Lv J."/>
            <person name="Li Y."/>
            <person name="Zhang Z."/>
            <person name="Liu B."/>
            <person name="Lu W."/>
            <person name="Hui Y."/>
            <person name="Liang J."/>
            <person name="Zhou Z."/>
            <person name="Hou R."/>
            <person name="Li X."/>
            <person name="Liu Y."/>
            <person name="Li H."/>
            <person name="Ning X."/>
            <person name="Lin Y."/>
            <person name="Zhao L."/>
            <person name="Xing Q."/>
            <person name="Dou J."/>
            <person name="Li Y."/>
            <person name="Mao J."/>
            <person name="Guo H."/>
            <person name="Dou H."/>
            <person name="Li T."/>
            <person name="Mu C."/>
            <person name="Jiang W."/>
            <person name="Fu Q."/>
            <person name="Fu X."/>
            <person name="Miao Y."/>
            <person name="Liu J."/>
            <person name="Yu Q."/>
            <person name="Li R."/>
            <person name="Liao H."/>
            <person name="Li X."/>
            <person name="Kong Y."/>
            <person name="Jiang Z."/>
            <person name="Chourrout D."/>
            <person name="Li R."/>
            <person name="Bao Z."/>
        </authorList>
    </citation>
    <scope>NUCLEOTIDE SEQUENCE [LARGE SCALE GENOMIC DNA]</scope>
    <source>
        <strain evidence="16 17">PY_sf001</strain>
    </source>
</reference>
<dbReference type="STRING" id="6573.A0A210R790"/>
<dbReference type="GO" id="GO:0020037">
    <property type="term" value="F:heme binding"/>
    <property type="evidence" value="ECO:0007669"/>
    <property type="project" value="InterPro"/>
</dbReference>
<dbReference type="PANTHER" id="PTHR24289">
    <property type="entry name" value="STEROID 17-ALPHA-HYDROXYLASE/17,20 LYASE"/>
    <property type="match status" value="1"/>
</dbReference>
<dbReference type="PRINTS" id="PR00463">
    <property type="entry name" value="EP450I"/>
</dbReference>
<evidence type="ECO:0000256" key="9">
    <source>
        <dbReference type="ARBA" id="ARBA00023002"/>
    </source>
</evidence>
<dbReference type="GO" id="GO:0042448">
    <property type="term" value="P:progesterone metabolic process"/>
    <property type="evidence" value="ECO:0007669"/>
    <property type="project" value="TreeGrafter"/>
</dbReference>
<keyword evidence="7" id="KW-0256">Endoplasmic reticulum</keyword>
<dbReference type="Proteomes" id="UP000242188">
    <property type="component" value="Unassembled WGS sequence"/>
</dbReference>
<evidence type="ECO:0000313" key="16">
    <source>
        <dbReference type="EMBL" id="OWF56818.1"/>
    </source>
</evidence>
<dbReference type="InterPro" id="IPR017972">
    <property type="entry name" value="Cyt_P450_CS"/>
</dbReference>
<feature type="binding site" description="axial binding residue" evidence="13">
    <location>
        <position position="464"/>
    </location>
    <ligand>
        <name>heme</name>
        <dbReference type="ChEBI" id="CHEBI:30413"/>
    </ligand>
    <ligandPart>
        <name>Fe</name>
        <dbReference type="ChEBI" id="CHEBI:18248"/>
    </ligandPart>
</feature>
<evidence type="ECO:0000256" key="10">
    <source>
        <dbReference type="ARBA" id="ARBA00023004"/>
    </source>
</evidence>
<keyword evidence="10 13" id="KW-0408">Iron</keyword>
<evidence type="ECO:0000256" key="3">
    <source>
        <dbReference type="ARBA" id="ARBA00004406"/>
    </source>
</evidence>
<evidence type="ECO:0000256" key="15">
    <source>
        <dbReference type="SAM" id="Phobius"/>
    </source>
</evidence>
<protein>
    <submittedName>
        <fullName evidence="16">Steroid 17-alpha-hydroxylase/17,20 lyase</fullName>
    </submittedName>
</protein>
<keyword evidence="11 14" id="KW-0503">Monooxygenase</keyword>
<dbReference type="PROSITE" id="PS00086">
    <property type="entry name" value="CYTOCHROME_P450"/>
    <property type="match status" value="1"/>
</dbReference>
<evidence type="ECO:0000256" key="8">
    <source>
        <dbReference type="ARBA" id="ARBA00022848"/>
    </source>
</evidence>
<dbReference type="OrthoDB" id="639466at2759"/>
<dbReference type="Pfam" id="PF00067">
    <property type="entry name" value="p450"/>
    <property type="match status" value="1"/>
</dbReference>
<evidence type="ECO:0000256" key="11">
    <source>
        <dbReference type="ARBA" id="ARBA00023033"/>
    </source>
</evidence>
<dbReference type="FunFam" id="1.10.630.10:FF:000238">
    <property type="entry name" value="Cytochrome P450 2A6"/>
    <property type="match status" value="1"/>
</dbReference>
<comment type="subcellular location">
    <subcellularLocation>
        <location evidence="3">Endoplasmic reticulum membrane</location>
        <topology evidence="3">Peripheral membrane protein</topology>
    </subcellularLocation>
    <subcellularLocation>
        <location evidence="2">Microsome membrane</location>
        <topology evidence="2">Peripheral membrane protein</topology>
    </subcellularLocation>
</comment>
<dbReference type="GO" id="GO:0042446">
    <property type="term" value="P:hormone biosynthetic process"/>
    <property type="evidence" value="ECO:0007669"/>
    <property type="project" value="TreeGrafter"/>
</dbReference>
<evidence type="ECO:0000313" key="17">
    <source>
        <dbReference type="Proteomes" id="UP000242188"/>
    </source>
</evidence>
<dbReference type="Gene3D" id="1.10.630.10">
    <property type="entry name" value="Cytochrome P450"/>
    <property type="match status" value="1"/>
</dbReference>
<comment type="similarity">
    <text evidence="4 14">Belongs to the cytochrome P450 family.</text>
</comment>
<gene>
    <name evidence="16" type="ORF">KP79_PYT16033</name>
</gene>
<evidence type="ECO:0000256" key="5">
    <source>
        <dbReference type="ARBA" id="ARBA00022617"/>
    </source>
</evidence>
<keyword evidence="12 15" id="KW-0472">Membrane</keyword>
<comment type="caution">
    <text evidence="16">The sequence shown here is derived from an EMBL/GenBank/DDBJ whole genome shotgun (WGS) entry which is preliminary data.</text>
</comment>
<dbReference type="InterPro" id="IPR036396">
    <property type="entry name" value="Cyt_P450_sf"/>
</dbReference>
<dbReference type="AlphaFoldDB" id="A0A210R790"/>
<keyword evidence="6 13" id="KW-0479">Metal-binding</keyword>
<keyword evidence="8" id="KW-0492">Microsome</keyword>
<dbReference type="GO" id="GO:0005506">
    <property type="term" value="F:iron ion binding"/>
    <property type="evidence" value="ECO:0007669"/>
    <property type="project" value="InterPro"/>
</dbReference>
<evidence type="ECO:0000256" key="13">
    <source>
        <dbReference type="PIRSR" id="PIRSR602401-1"/>
    </source>
</evidence>
<evidence type="ECO:0000256" key="4">
    <source>
        <dbReference type="ARBA" id="ARBA00010617"/>
    </source>
</evidence>
<keyword evidence="15" id="KW-1133">Transmembrane helix</keyword>
<keyword evidence="15" id="KW-0812">Transmembrane</keyword>
<dbReference type="GO" id="GO:0016829">
    <property type="term" value="F:lyase activity"/>
    <property type="evidence" value="ECO:0007669"/>
    <property type="project" value="UniProtKB-KW"/>
</dbReference>
<evidence type="ECO:0000256" key="6">
    <source>
        <dbReference type="ARBA" id="ARBA00022723"/>
    </source>
</evidence>
<dbReference type="GO" id="GO:0004508">
    <property type="term" value="F:steroid 17-alpha-monooxygenase activity"/>
    <property type="evidence" value="ECO:0007669"/>
    <property type="project" value="TreeGrafter"/>
</dbReference>
<dbReference type="EMBL" id="NEDP02000042">
    <property type="protein sequence ID" value="OWF56818.1"/>
    <property type="molecule type" value="Genomic_DNA"/>
</dbReference>
<name>A0A210R790_MIZYE</name>
<evidence type="ECO:0000256" key="12">
    <source>
        <dbReference type="ARBA" id="ARBA00023136"/>
    </source>
</evidence>
<keyword evidence="16" id="KW-0456">Lyase</keyword>
<proteinExistence type="inferred from homology"/>
<evidence type="ECO:0000256" key="7">
    <source>
        <dbReference type="ARBA" id="ARBA00022824"/>
    </source>
</evidence>
<dbReference type="PRINTS" id="PR00385">
    <property type="entry name" value="P450"/>
</dbReference>
<dbReference type="InterPro" id="IPR001128">
    <property type="entry name" value="Cyt_P450"/>
</dbReference>
<evidence type="ECO:0000256" key="14">
    <source>
        <dbReference type="RuleBase" id="RU000461"/>
    </source>
</evidence>
<comment type="cofactor">
    <cofactor evidence="1 13">
        <name>heme</name>
        <dbReference type="ChEBI" id="CHEBI:30413"/>
    </cofactor>
</comment>
<dbReference type="SUPFAM" id="SSF48264">
    <property type="entry name" value="Cytochrome P450"/>
    <property type="match status" value="1"/>
</dbReference>
<feature type="transmembrane region" description="Helical" evidence="15">
    <location>
        <begin position="28"/>
        <end position="47"/>
    </location>
</feature>
<sequence>MDMIGFKGQVQEGLYHTKDVFAILWNRVNGTACLVGVSASLAVYWLIKKTRYRLPPGPVALPLVGNYSLLGDSRLHETCARLSAIYGPVITIQIGPLKMVVLNTIEATIEAMVTKGTDFANRPVTASGMLLSDGGKNILLSQYTPTWKLHRKIASKALRNSLRGEKQETALDASMAEFITLLTATEGQPFTPHAYIDHALFNLMSGLCFKKVYQFNDKTFKRFIDVDNEFIREFGLGLIEDVFPILAIWPSQRFQKVIGLLTEILQFTYDRFQEHVDDFDADDIKDISDFVIMARKEAEEEENAELLDQLTDEHLRQIVTDVFFAGFETSRFTLTWGLLYLAGHPEVQKRAQLEMDEVVGRARLPTLKDRSSLPYTEAVLHEVMRVATVSPLGIPHAARVDSMICGYDIPKGTTVAINHWALHNDPRYWDQPQKFNPERFLTSEGKLAPIPDSWVPFSVGRRVCIGESASKPELILILSVILHQFNIKLPPGVAADYSPEASGLAGYIANRYKIQAEKRE</sequence>
<dbReference type="PANTHER" id="PTHR24289:SF20">
    <property type="entry name" value="STEROID 17-ALPHA-HYDROXYLASE_17,20 LYASE"/>
    <property type="match status" value="1"/>
</dbReference>
<organism evidence="16 17">
    <name type="scientific">Mizuhopecten yessoensis</name>
    <name type="common">Japanese scallop</name>
    <name type="synonym">Patinopecten yessoensis</name>
    <dbReference type="NCBI Taxonomy" id="6573"/>
    <lineage>
        <taxon>Eukaryota</taxon>
        <taxon>Metazoa</taxon>
        <taxon>Spiralia</taxon>
        <taxon>Lophotrochozoa</taxon>
        <taxon>Mollusca</taxon>
        <taxon>Bivalvia</taxon>
        <taxon>Autobranchia</taxon>
        <taxon>Pteriomorphia</taxon>
        <taxon>Pectinida</taxon>
        <taxon>Pectinoidea</taxon>
        <taxon>Pectinidae</taxon>
        <taxon>Mizuhopecten</taxon>
    </lineage>
</organism>
<keyword evidence="17" id="KW-1185">Reference proteome</keyword>
<keyword evidence="5 13" id="KW-0349">Heme</keyword>
<keyword evidence="9 14" id="KW-0560">Oxidoreductase</keyword>
<dbReference type="InterPro" id="IPR002401">
    <property type="entry name" value="Cyt_P450_E_grp-I"/>
</dbReference>
<dbReference type="GO" id="GO:0005789">
    <property type="term" value="C:endoplasmic reticulum membrane"/>
    <property type="evidence" value="ECO:0007669"/>
    <property type="project" value="UniProtKB-SubCell"/>
</dbReference>